<accession>A0A3P8ZZT8</accession>
<feature type="region of interest" description="Disordered" evidence="1">
    <location>
        <begin position="16"/>
        <end position="48"/>
    </location>
</feature>
<evidence type="ECO:0000313" key="3">
    <source>
        <dbReference type="Proteomes" id="UP000265140"/>
    </source>
</evidence>
<feature type="compositionally biased region" description="Polar residues" evidence="1">
    <location>
        <begin position="150"/>
        <end position="163"/>
    </location>
</feature>
<feature type="region of interest" description="Disordered" evidence="1">
    <location>
        <begin position="509"/>
        <end position="528"/>
    </location>
</feature>
<dbReference type="Proteomes" id="UP000265140">
    <property type="component" value="Chromosome 3"/>
</dbReference>
<feature type="compositionally biased region" description="Basic and acidic residues" evidence="1">
    <location>
        <begin position="576"/>
        <end position="590"/>
    </location>
</feature>
<keyword evidence="3" id="KW-1185">Reference proteome</keyword>
<dbReference type="GeneTree" id="ENSGT00980000199119"/>
<reference evidence="3" key="1">
    <citation type="journal article" date="2014" name="PLoS ONE">
        <title>The genome and linkage map of the northern pike (Esox lucius): conserved synteny revealed between the salmonid sister group and the Neoteleostei.</title>
        <authorList>
            <person name="Rondeau E.B."/>
            <person name="Minkley D.R."/>
            <person name="Leong J.S."/>
            <person name="Messmer A.M."/>
            <person name="Jantzen J.R."/>
            <person name="von Schalburg K.R."/>
            <person name="Lemon C."/>
            <person name="Bird N.H."/>
            <person name="Koop B.F."/>
        </authorList>
    </citation>
    <scope>NUCLEOTIDE SEQUENCE</scope>
</reference>
<reference evidence="2" key="3">
    <citation type="submission" date="2025-08" db="UniProtKB">
        <authorList>
            <consortium name="Ensembl"/>
        </authorList>
    </citation>
    <scope>IDENTIFICATION</scope>
</reference>
<dbReference type="OMA" id="HNGQQED"/>
<name>A0A3P8ZZT8_ESOLU</name>
<proteinExistence type="predicted"/>
<reference evidence="2" key="2">
    <citation type="submission" date="2020-02" db="EMBL/GenBank/DDBJ databases">
        <title>Esox lucius (northern pike) genome, fEsoLuc1, primary haplotype.</title>
        <authorList>
            <person name="Myers G."/>
            <person name="Karagic N."/>
            <person name="Meyer A."/>
            <person name="Pippel M."/>
            <person name="Reichard M."/>
            <person name="Winkler S."/>
            <person name="Tracey A."/>
            <person name="Sims Y."/>
            <person name="Howe K."/>
            <person name="Rhie A."/>
            <person name="Formenti G."/>
            <person name="Durbin R."/>
            <person name="Fedrigo O."/>
            <person name="Jarvis E.D."/>
        </authorList>
    </citation>
    <scope>NUCLEOTIDE SEQUENCE [LARGE SCALE GENOMIC DNA]</scope>
</reference>
<dbReference type="Ensembl" id="ENSELUT00000020851.3">
    <property type="protein sequence ID" value="ENSELUP00000034272.3"/>
    <property type="gene ID" value="ENSELUG00000012755.3"/>
</dbReference>
<reference evidence="2" key="4">
    <citation type="submission" date="2025-09" db="UniProtKB">
        <authorList>
            <consortium name="Ensembl"/>
        </authorList>
    </citation>
    <scope>IDENTIFICATION</scope>
</reference>
<feature type="region of interest" description="Disordered" evidence="1">
    <location>
        <begin position="576"/>
        <end position="595"/>
    </location>
</feature>
<dbReference type="PANTHER" id="PTHR38654:SF1">
    <property type="entry name" value="BUCKY BALL"/>
    <property type="match status" value="1"/>
</dbReference>
<protein>
    <submittedName>
        <fullName evidence="2">Uncharacterized protein</fullName>
    </submittedName>
</protein>
<dbReference type="InParanoid" id="A0A3P8ZZT8"/>
<dbReference type="AlphaFoldDB" id="A0A3P8ZZT8"/>
<dbReference type="InterPro" id="IPR053309">
    <property type="entry name" value="Balbiani_Body_Formation"/>
</dbReference>
<feature type="region of interest" description="Disordered" evidence="1">
    <location>
        <begin position="150"/>
        <end position="238"/>
    </location>
</feature>
<dbReference type="PANTHER" id="PTHR38654">
    <property type="entry name" value="BUCKY BALL-RELATED"/>
    <property type="match status" value="1"/>
</dbReference>
<dbReference type="Bgee" id="ENSELUG00000012755">
    <property type="expression patterns" value="Expressed in ovary and 3 other cell types or tissues"/>
</dbReference>
<feature type="compositionally biased region" description="Polar residues" evidence="1">
    <location>
        <begin position="207"/>
        <end position="219"/>
    </location>
</feature>
<feature type="region of interest" description="Disordered" evidence="1">
    <location>
        <begin position="538"/>
        <end position="557"/>
    </location>
</feature>
<evidence type="ECO:0000256" key="1">
    <source>
        <dbReference type="SAM" id="MobiDB-lite"/>
    </source>
</evidence>
<sequence>MAAASLENGSHVCHTATRHLGPRHPVPQLPPGRRYPVHGPQGPGPYPTDHPPVHHPRPYFYVQPIQPPPPLYHYQWPMPIPFNPYSGYPGFGMPGMVMPPFPPHPYTEVPGYVLPHAALHPTEYRQYQFPPAAVIYQNNSRSRMFYQTATPRETANSEVQTETPPEAKDRPSSNSLLAGSDSGRGTDCATPSSPSSYAEKLSRPVGESNSPVPSQTGSQGLVRGLGADTHTPAGTEAINSCRKSTKVLGRTGNDGHLVRRHVWSVCSAEGMVPMCSSSDQEDDVSERHVSSSTDVIIGGGTPCEMERAPKCGQTRTHEEMQEHATVVPPESSELEAIPCVINDLVTDSKENESVWSVESLVPYVPSIDWMIKNGLIEAEDGEQDSSEKGSDRHANQSQLSFHFILAITERRTQRLSLSSVDSVGSNGPSSSWLADLGNVYYYGNLPLCSQETGNIFSTPVNKLTPSARPTMNSEALPCSKAKRKLQHDIDIEPVEEKLDVSPSLLSGESTLIPPVEGSMKSTRGSPLHEVQCNPNRKGVDVTECTPQNSPEDPETHASECVAGDQETACGCPDPFNQEKEAEKEPVKKTDPVVPSRQDCKQIADVRMLMDPSSNGNFKISGLMCSKQRNCFGEEPILDVLSFTKSPTGKTPEGNLTEMALDLKHQEQQRRITHQKRPTSKRHSLLFGCF</sequence>
<evidence type="ECO:0000313" key="2">
    <source>
        <dbReference type="Ensembl" id="ENSELUP00000034272.3"/>
    </source>
</evidence>
<organism evidence="2 3">
    <name type="scientific">Esox lucius</name>
    <name type="common">Northern pike</name>
    <dbReference type="NCBI Taxonomy" id="8010"/>
    <lineage>
        <taxon>Eukaryota</taxon>
        <taxon>Metazoa</taxon>
        <taxon>Chordata</taxon>
        <taxon>Craniata</taxon>
        <taxon>Vertebrata</taxon>
        <taxon>Euteleostomi</taxon>
        <taxon>Actinopterygii</taxon>
        <taxon>Neopterygii</taxon>
        <taxon>Teleostei</taxon>
        <taxon>Protacanthopterygii</taxon>
        <taxon>Esociformes</taxon>
        <taxon>Esocidae</taxon>
        <taxon>Esox</taxon>
    </lineage>
</organism>